<evidence type="ECO:0000256" key="1">
    <source>
        <dbReference type="SAM" id="MobiDB-lite"/>
    </source>
</evidence>
<organism evidence="2 3">
    <name type="scientific">Cercospora beticola</name>
    <name type="common">Sugarbeet leaf spot fungus</name>
    <dbReference type="NCBI Taxonomy" id="122368"/>
    <lineage>
        <taxon>Eukaryota</taxon>
        <taxon>Fungi</taxon>
        <taxon>Dikarya</taxon>
        <taxon>Ascomycota</taxon>
        <taxon>Pezizomycotina</taxon>
        <taxon>Dothideomycetes</taxon>
        <taxon>Dothideomycetidae</taxon>
        <taxon>Mycosphaerellales</taxon>
        <taxon>Mycosphaerellaceae</taxon>
        <taxon>Cercospora</taxon>
    </lineage>
</organism>
<dbReference type="GeneID" id="35435654"/>
<feature type="region of interest" description="Disordered" evidence="1">
    <location>
        <begin position="451"/>
        <end position="485"/>
    </location>
</feature>
<feature type="region of interest" description="Disordered" evidence="1">
    <location>
        <begin position="1"/>
        <end position="24"/>
    </location>
</feature>
<feature type="region of interest" description="Disordered" evidence="1">
    <location>
        <begin position="69"/>
        <end position="92"/>
    </location>
</feature>
<feature type="compositionally biased region" description="Gly residues" evidence="1">
    <location>
        <begin position="11"/>
        <end position="20"/>
    </location>
</feature>
<feature type="compositionally biased region" description="Low complexity" evidence="1">
    <location>
        <begin position="406"/>
        <end position="422"/>
    </location>
</feature>
<feature type="compositionally biased region" description="Polar residues" evidence="1">
    <location>
        <begin position="223"/>
        <end position="242"/>
    </location>
</feature>
<keyword evidence="3" id="KW-1185">Reference proteome</keyword>
<reference evidence="2 3" key="1">
    <citation type="submission" date="2023-09" db="EMBL/GenBank/DDBJ databases">
        <title>Complete-Gapless Cercospora beticola genome.</title>
        <authorList>
            <person name="Wyatt N.A."/>
            <person name="Spanner R.E."/>
            <person name="Bolton M.D."/>
        </authorList>
    </citation>
    <scope>NUCLEOTIDE SEQUENCE [LARGE SCALE GENOMIC DNA]</scope>
    <source>
        <strain evidence="2">Cb09-40</strain>
    </source>
</reference>
<evidence type="ECO:0008006" key="4">
    <source>
        <dbReference type="Google" id="ProtNLM"/>
    </source>
</evidence>
<dbReference type="Proteomes" id="UP001302367">
    <property type="component" value="Chromosome 5"/>
</dbReference>
<accession>A0ABZ0NX79</accession>
<feature type="region of interest" description="Disordered" evidence="1">
    <location>
        <begin position="357"/>
        <end position="422"/>
    </location>
</feature>
<evidence type="ECO:0000313" key="2">
    <source>
        <dbReference type="EMBL" id="WPB04208.1"/>
    </source>
</evidence>
<protein>
    <recommendedName>
        <fullName evidence="4">LisH domain-containing protein</fullName>
    </recommendedName>
</protein>
<sequence>MSQQHQMQMSGIGGPVGGPVGQPANAGTPTANYTPDAIIKKLNTAIYDYLLCQQQYEVARVFSQKMEIETSDVKQSPNQRQNQANGIDGTMDVDSKEHVGIQKRPNDLPAPSALSSEDSPFLQDWWCQFWELYQGNRHRGKPTTLNYVGQQRNNMKTRVNAVNGMDPNAMRQQQQQYNTMNGMANNDLRKAAMGNNVNGMTQQQIQAMQKQRQMQQGNAQGGTQMERQGSQMNMSDPRSGSPNTGGGGEAPSPKRQRLEGNMQQQQQQQQAMNQARAAQPGQMQGANQVGPPLNFPPQSTPLSAETQEIIARSNLDPTDMSPQQLQRMSMQPTNVQQKSVEAYSAAMQAQMQTAIQRSSSNGNKGMPQNPAMGPGGAQSSPMAQQAMEGNAGGDFQYNQRMGIPGQNGATPAAGQQGQANNGNHALQDYQMQLMLLEQQNKKRLLMARQEQDSMAHPTGVPGPNGGRGSPQPGMMDPNNPQMRQGMMIVGQNGQPLQRAPSSHPMTGQQMTPQQMEIMRQQQQGMMQNGQMYPGGPPGQQGQMMAGQQPGQQGPPGQPPNMTPRPNNMPPPPAPGNQPQSGTQPSSPAQQAAPPTPNQANKPKPGAKKAADNKKGPAAKKGGADAQSENAPTPTPPPPVTPSNAQAFGNNKNLPMQNGAPGQGPPQSNGPQQNNVQGGVPDMNNAPFGALDGADQFSGMDFANLDSGDVLDNFDFDSFLNNTAEDNGLGFDANFAFGDGGIETDGLN</sequence>
<feature type="region of interest" description="Disordered" evidence="1">
    <location>
        <begin position="521"/>
        <end position="707"/>
    </location>
</feature>
<dbReference type="EMBL" id="CP134188">
    <property type="protein sequence ID" value="WPB04208.1"/>
    <property type="molecule type" value="Genomic_DNA"/>
</dbReference>
<feature type="region of interest" description="Disordered" evidence="1">
    <location>
        <begin position="202"/>
        <end position="304"/>
    </location>
</feature>
<evidence type="ECO:0000313" key="3">
    <source>
        <dbReference type="Proteomes" id="UP001302367"/>
    </source>
</evidence>
<feature type="compositionally biased region" description="Polar residues" evidence="1">
    <location>
        <begin position="73"/>
        <end position="85"/>
    </location>
</feature>
<proteinExistence type="predicted"/>
<gene>
    <name evidence="2" type="ORF">RHO25_008853</name>
</gene>
<feature type="compositionally biased region" description="Low complexity" evidence="1">
    <location>
        <begin position="654"/>
        <end position="680"/>
    </location>
</feature>
<feature type="compositionally biased region" description="Low complexity" evidence="1">
    <location>
        <begin position="521"/>
        <end position="551"/>
    </location>
</feature>
<feature type="region of interest" description="Disordered" evidence="1">
    <location>
        <begin position="493"/>
        <end position="512"/>
    </location>
</feature>
<feature type="compositionally biased region" description="Low complexity" evidence="1">
    <location>
        <begin position="261"/>
        <end position="279"/>
    </location>
</feature>
<name>A0ABZ0NX79_CERBT</name>
<feature type="compositionally biased region" description="Low complexity" evidence="1">
    <location>
        <begin position="576"/>
        <end position="603"/>
    </location>
</feature>
<dbReference type="RefSeq" id="XP_065459180.1">
    <property type="nucleotide sequence ID" value="XM_065603108.1"/>
</dbReference>
<feature type="compositionally biased region" description="Low complexity" evidence="1">
    <location>
        <begin position="202"/>
        <end position="222"/>
    </location>
</feature>
<feature type="compositionally biased region" description="Polar residues" evidence="1">
    <location>
        <begin position="642"/>
        <end position="653"/>
    </location>
</feature>
<feature type="compositionally biased region" description="Pro residues" evidence="1">
    <location>
        <begin position="555"/>
        <end position="575"/>
    </location>
</feature>